<gene>
    <name evidence="5" type="ORF">GIB67_005883</name>
</gene>
<dbReference type="InterPro" id="IPR032675">
    <property type="entry name" value="LRR_dom_sf"/>
</dbReference>
<dbReference type="InterPro" id="IPR055414">
    <property type="entry name" value="LRR_R13L4/SHOC2-like"/>
</dbReference>
<keyword evidence="3" id="KW-0732">Signal</keyword>
<evidence type="ECO:0000313" key="6">
    <source>
        <dbReference type="Proteomes" id="UP000541444"/>
    </source>
</evidence>
<keyword evidence="6" id="KW-1185">Reference proteome</keyword>
<evidence type="ECO:0000259" key="4">
    <source>
        <dbReference type="Pfam" id="PF23598"/>
    </source>
</evidence>
<dbReference type="PANTHER" id="PTHR47186:SF3">
    <property type="entry name" value="OS09G0267800 PROTEIN"/>
    <property type="match status" value="1"/>
</dbReference>
<evidence type="ECO:0000256" key="3">
    <source>
        <dbReference type="SAM" id="SignalP"/>
    </source>
</evidence>
<dbReference type="Proteomes" id="UP000541444">
    <property type="component" value="Unassembled WGS sequence"/>
</dbReference>
<dbReference type="SUPFAM" id="SSF52058">
    <property type="entry name" value="L domain-like"/>
    <property type="match status" value="1"/>
</dbReference>
<comment type="caution">
    <text evidence="5">The sequence shown here is derived from an EMBL/GenBank/DDBJ whole genome shotgun (WGS) entry which is preliminary data.</text>
</comment>
<dbReference type="Gene3D" id="3.80.10.10">
    <property type="entry name" value="Ribonuclease Inhibitor"/>
    <property type="match status" value="1"/>
</dbReference>
<sequence length="305" mass="34914">MKLLLHHLTCLRTLDLAGVAIETLPNEVGSLIHLRYLDLSETNLVELPETVSNLRNLQTLKLTSCEKLRRLPEGLRKLVNLRHLELNYTYALECLPKGLQGLRDLQTLTRFVMSEEGCQLRELSNLNNLRGHLAIANIRGSGSKEFPFKIVTHQEPYQPQSYVHSVFTTFNTTTRLITTQGAPNFENSGLQFLNVYFRGIAASYLTSGIDYQWMFYLGTTLREQIMSSPTSSSSSSEEEYNWWEELSPEEKEMLRRLYGDLDEEETKEESSEEDTEYDTKDESTEDETVEEEGSDSDAESIGFNN</sequence>
<feature type="domain" description="Disease resistance R13L4/SHOC-2-like LRR" evidence="4">
    <location>
        <begin position="5"/>
        <end position="130"/>
    </location>
</feature>
<organism evidence="5 6">
    <name type="scientific">Kingdonia uniflora</name>
    <dbReference type="NCBI Taxonomy" id="39325"/>
    <lineage>
        <taxon>Eukaryota</taxon>
        <taxon>Viridiplantae</taxon>
        <taxon>Streptophyta</taxon>
        <taxon>Embryophyta</taxon>
        <taxon>Tracheophyta</taxon>
        <taxon>Spermatophyta</taxon>
        <taxon>Magnoliopsida</taxon>
        <taxon>Ranunculales</taxon>
        <taxon>Circaeasteraceae</taxon>
        <taxon>Kingdonia</taxon>
    </lineage>
</organism>
<dbReference type="OrthoDB" id="1194556at2759"/>
<feature type="chain" id="PRO_5029704669" description="Disease resistance R13L4/SHOC-2-like LRR domain-containing protein" evidence="3">
    <location>
        <begin position="21"/>
        <end position="305"/>
    </location>
</feature>
<dbReference type="AlphaFoldDB" id="A0A7J7MBI4"/>
<feature type="region of interest" description="Disordered" evidence="2">
    <location>
        <begin position="254"/>
        <end position="305"/>
    </location>
</feature>
<name>A0A7J7MBI4_9MAGN</name>
<dbReference type="Pfam" id="PF23598">
    <property type="entry name" value="LRR_14"/>
    <property type="match status" value="1"/>
</dbReference>
<feature type="compositionally biased region" description="Acidic residues" evidence="2">
    <location>
        <begin position="283"/>
        <end position="298"/>
    </location>
</feature>
<protein>
    <recommendedName>
        <fullName evidence="4">Disease resistance R13L4/SHOC-2-like LRR domain-containing protein</fullName>
    </recommendedName>
</protein>
<feature type="compositionally biased region" description="Acidic residues" evidence="2">
    <location>
        <begin position="260"/>
        <end position="276"/>
    </location>
</feature>
<evidence type="ECO:0000256" key="2">
    <source>
        <dbReference type="SAM" id="MobiDB-lite"/>
    </source>
</evidence>
<feature type="signal peptide" evidence="3">
    <location>
        <begin position="1"/>
        <end position="20"/>
    </location>
</feature>
<reference evidence="5 6" key="1">
    <citation type="journal article" date="2020" name="IScience">
        <title>Genome Sequencing of the Endangered Kingdonia uniflora (Circaeasteraceae, Ranunculales) Reveals Potential Mechanisms of Evolutionary Specialization.</title>
        <authorList>
            <person name="Sun Y."/>
            <person name="Deng T."/>
            <person name="Zhang A."/>
            <person name="Moore M.J."/>
            <person name="Landis J.B."/>
            <person name="Lin N."/>
            <person name="Zhang H."/>
            <person name="Zhang X."/>
            <person name="Huang J."/>
            <person name="Zhang X."/>
            <person name="Sun H."/>
            <person name="Wang H."/>
        </authorList>
    </citation>
    <scope>NUCLEOTIDE SEQUENCE [LARGE SCALE GENOMIC DNA]</scope>
    <source>
        <strain evidence="5">TB1705</strain>
        <tissue evidence="5">Leaf</tissue>
    </source>
</reference>
<evidence type="ECO:0000256" key="1">
    <source>
        <dbReference type="ARBA" id="ARBA00022737"/>
    </source>
</evidence>
<dbReference type="EMBL" id="JACGCM010001644">
    <property type="protein sequence ID" value="KAF6152229.1"/>
    <property type="molecule type" value="Genomic_DNA"/>
</dbReference>
<proteinExistence type="predicted"/>
<evidence type="ECO:0000313" key="5">
    <source>
        <dbReference type="EMBL" id="KAF6152229.1"/>
    </source>
</evidence>
<accession>A0A7J7MBI4</accession>
<keyword evidence="1" id="KW-0677">Repeat</keyword>
<dbReference type="PANTHER" id="PTHR47186">
    <property type="entry name" value="LEUCINE-RICH REPEAT-CONTAINING PROTEIN 57"/>
    <property type="match status" value="1"/>
</dbReference>